<reference evidence="2 3" key="1">
    <citation type="submission" date="2024-07" db="EMBL/GenBank/DDBJ databases">
        <authorList>
            <person name="Pitt A."/>
            <person name="Hahn M.W."/>
        </authorList>
    </citation>
    <scope>NUCLEOTIDE SEQUENCE [LARGE SCALE GENOMIC DNA]</scope>
    <source>
        <strain evidence="2 3">1-SAACH-A3</strain>
    </source>
</reference>
<sequence>MTIAFIQARMGSTRLPNKVMKLINGKPLIEYLLLRVSKAKLIDKVVVATSVNSNNDILASFVKSLGFDTFRGSEHDVLSRYYEAAKFFNATTILRITADCPLIDPEIIDLVIEDFRNNSCDYSSNINPPTFPDGLDVEVFSFTALEKAYNEAKSPFEREHVTPIIRYSGQYEIFNRINEIDYSNRRWTVDEEDDFEVVTNVFQHFHPDVYFGWEKILKIENLQPHLFQKNQHIKRNEGIELSDEQKIRKRENRSTGTNNED</sequence>
<gene>
    <name evidence="2" type="ORF">U0R11_06565</name>
</gene>
<evidence type="ECO:0000313" key="2">
    <source>
        <dbReference type="EMBL" id="MFL0162049.1"/>
    </source>
</evidence>
<proteinExistence type="predicted"/>
<dbReference type="Pfam" id="PF02348">
    <property type="entry name" value="CTP_transf_3"/>
    <property type="match status" value="1"/>
</dbReference>
<dbReference type="InterPro" id="IPR029044">
    <property type="entry name" value="Nucleotide-diphossugar_trans"/>
</dbReference>
<dbReference type="PANTHER" id="PTHR42866:SF1">
    <property type="entry name" value="SPORE COAT POLYSACCHARIDE BIOSYNTHESIS PROTEIN SPSF"/>
    <property type="match status" value="1"/>
</dbReference>
<evidence type="ECO:0000256" key="1">
    <source>
        <dbReference type="SAM" id="MobiDB-lite"/>
    </source>
</evidence>
<dbReference type="EMBL" id="JBEWZH010000004">
    <property type="protein sequence ID" value="MFL0162049.1"/>
    <property type="molecule type" value="Genomic_DNA"/>
</dbReference>
<dbReference type="PANTHER" id="PTHR42866">
    <property type="entry name" value="3-DEOXY-MANNO-OCTULOSONATE CYTIDYLYLTRANSFERASE"/>
    <property type="match status" value="1"/>
</dbReference>
<dbReference type="RefSeq" id="WP_406750742.1">
    <property type="nucleotide sequence ID" value="NZ_JBEWZH010000004.1"/>
</dbReference>
<dbReference type="CDD" id="cd02518">
    <property type="entry name" value="GT2_SpsF"/>
    <property type="match status" value="1"/>
</dbReference>
<dbReference type="SUPFAM" id="SSF53448">
    <property type="entry name" value="Nucleotide-diphospho-sugar transferases"/>
    <property type="match status" value="1"/>
</dbReference>
<dbReference type="Gene3D" id="3.90.550.10">
    <property type="entry name" value="Spore Coat Polysaccharide Biosynthesis Protein SpsA, Chain A"/>
    <property type="match status" value="1"/>
</dbReference>
<dbReference type="InterPro" id="IPR003329">
    <property type="entry name" value="Cytidylyl_trans"/>
</dbReference>
<evidence type="ECO:0000313" key="3">
    <source>
        <dbReference type="Proteomes" id="UP001623558"/>
    </source>
</evidence>
<organism evidence="2 3">
    <name type="scientific">Aquirufa salirivi</name>
    <dbReference type="NCBI Taxonomy" id="3104729"/>
    <lineage>
        <taxon>Bacteria</taxon>
        <taxon>Pseudomonadati</taxon>
        <taxon>Bacteroidota</taxon>
        <taxon>Cytophagia</taxon>
        <taxon>Cytophagales</taxon>
        <taxon>Flectobacillaceae</taxon>
        <taxon>Aquirufa</taxon>
    </lineage>
</organism>
<feature type="region of interest" description="Disordered" evidence="1">
    <location>
        <begin position="238"/>
        <end position="261"/>
    </location>
</feature>
<dbReference type="Proteomes" id="UP001623558">
    <property type="component" value="Unassembled WGS sequence"/>
</dbReference>
<keyword evidence="3" id="KW-1185">Reference proteome</keyword>
<comment type="caution">
    <text evidence="2">The sequence shown here is derived from an EMBL/GenBank/DDBJ whole genome shotgun (WGS) entry which is preliminary data.</text>
</comment>
<accession>A0ABW8RTJ3</accession>
<protein>
    <submittedName>
        <fullName evidence="2">Glycosyltransferase family protein</fullName>
    </submittedName>
</protein>
<name>A0ABW8RTJ3_9BACT</name>